<accession>A0A3P9HJX8</accession>
<dbReference type="InterPro" id="IPR042576">
    <property type="entry name" value="TRAF3IP1_N_sf"/>
</dbReference>
<keyword evidence="5" id="KW-0175">Coiled coil</keyword>
<dbReference type="GO" id="GO:0005930">
    <property type="term" value="C:axoneme"/>
    <property type="evidence" value="ECO:0007669"/>
    <property type="project" value="UniProtKB-SubCell"/>
</dbReference>
<comment type="subcellular location">
    <subcellularLocation>
        <location evidence="2">Cytoplasm</location>
        <location evidence="2">Cytoskeleton</location>
        <location evidence="2">Cilium axoneme</location>
    </subcellularLocation>
    <subcellularLocation>
        <location evidence="1">Cytoplasm</location>
        <location evidence="1">Cytoskeleton</location>
        <location evidence="1">Cilium basal body</location>
    </subcellularLocation>
</comment>
<dbReference type="Ensembl" id="ENSORLT00015001647.1">
    <property type="protein sequence ID" value="ENSORLP00015007944.1"/>
    <property type="gene ID" value="ENSORLG00015008762.1"/>
</dbReference>
<dbReference type="PANTHER" id="PTHR31363:SF0">
    <property type="entry name" value="TRAF3-INTERACTING PROTEIN 1"/>
    <property type="match status" value="1"/>
</dbReference>
<dbReference type="GO" id="GO:0008017">
    <property type="term" value="F:microtubule binding"/>
    <property type="evidence" value="ECO:0007669"/>
    <property type="project" value="InterPro"/>
</dbReference>
<reference evidence="10" key="3">
    <citation type="submission" date="2025-08" db="UniProtKB">
        <authorList>
            <consortium name="Ensembl"/>
        </authorList>
    </citation>
    <scope>IDENTIFICATION</scope>
    <source>
        <strain evidence="10">HSOK</strain>
    </source>
</reference>
<evidence type="ECO:0000256" key="7">
    <source>
        <dbReference type="ARBA" id="ARBA00023273"/>
    </source>
</evidence>
<evidence type="ECO:0000256" key="2">
    <source>
        <dbReference type="ARBA" id="ARBA00004430"/>
    </source>
</evidence>
<dbReference type="Pfam" id="PF10243">
    <property type="entry name" value="MIP-T3"/>
    <property type="match status" value="1"/>
</dbReference>
<evidence type="ECO:0000313" key="11">
    <source>
        <dbReference type="Proteomes" id="UP000265200"/>
    </source>
</evidence>
<comment type="similarity">
    <text evidence="8">Belongs to the TRAF3IP1 family.</text>
</comment>
<evidence type="ECO:0000256" key="8">
    <source>
        <dbReference type="ARBA" id="ARBA00043971"/>
    </source>
</evidence>
<dbReference type="Proteomes" id="UP000265200">
    <property type="component" value="Chromosome 21"/>
</dbReference>
<evidence type="ECO:0000256" key="3">
    <source>
        <dbReference type="ARBA" id="ARBA00022490"/>
    </source>
</evidence>
<reference key="1">
    <citation type="journal article" date="2007" name="Nature">
        <title>The medaka draft genome and insights into vertebrate genome evolution.</title>
        <authorList>
            <person name="Kasahara M."/>
            <person name="Naruse K."/>
            <person name="Sasaki S."/>
            <person name="Nakatani Y."/>
            <person name="Qu W."/>
            <person name="Ahsan B."/>
            <person name="Yamada T."/>
            <person name="Nagayasu Y."/>
            <person name="Doi K."/>
            <person name="Kasai Y."/>
            <person name="Jindo T."/>
            <person name="Kobayashi D."/>
            <person name="Shimada A."/>
            <person name="Toyoda A."/>
            <person name="Kuroki Y."/>
            <person name="Fujiyama A."/>
            <person name="Sasaki T."/>
            <person name="Shimizu A."/>
            <person name="Asakawa S."/>
            <person name="Shimizu N."/>
            <person name="Hashimoto S."/>
            <person name="Yang J."/>
            <person name="Lee Y."/>
            <person name="Matsushima K."/>
            <person name="Sugano S."/>
            <person name="Sakaizumi M."/>
            <person name="Narita T."/>
            <person name="Ohishi K."/>
            <person name="Haga S."/>
            <person name="Ohta F."/>
            <person name="Nomoto H."/>
            <person name="Nogata K."/>
            <person name="Morishita T."/>
            <person name="Endo T."/>
            <person name="Shin-I T."/>
            <person name="Takeda H."/>
            <person name="Morishita S."/>
            <person name="Kohara Y."/>
        </authorList>
    </citation>
    <scope>NUCLEOTIDE SEQUENCE [LARGE SCALE GENOMIC DNA]</scope>
    <source>
        <strain>Hd-rR</strain>
    </source>
</reference>
<evidence type="ECO:0000256" key="6">
    <source>
        <dbReference type="ARBA" id="ARBA00023212"/>
    </source>
</evidence>
<feature type="domain" description="TRAF3-interacting protein 1 N-terminal" evidence="9">
    <location>
        <begin position="5"/>
        <end position="44"/>
    </location>
</feature>
<organism evidence="10 11">
    <name type="scientific">Oryzias latipes</name>
    <name type="common">Japanese rice fish</name>
    <name type="synonym">Japanese killifish</name>
    <dbReference type="NCBI Taxonomy" id="8090"/>
    <lineage>
        <taxon>Eukaryota</taxon>
        <taxon>Metazoa</taxon>
        <taxon>Chordata</taxon>
        <taxon>Craniata</taxon>
        <taxon>Vertebrata</taxon>
        <taxon>Euteleostomi</taxon>
        <taxon>Actinopterygii</taxon>
        <taxon>Neopterygii</taxon>
        <taxon>Teleostei</taxon>
        <taxon>Neoteleostei</taxon>
        <taxon>Acanthomorphata</taxon>
        <taxon>Ovalentaria</taxon>
        <taxon>Atherinomorphae</taxon>
        <taxon>Beloniformes</taxon>
        <taxon>Adrianichthyidae</taxon>
        <taxon>Oryziinae</taxon>
        <taxon>Oryzias</taxon>
    </lineage>
</organism>
<dbReference type="InterPro" id="IPR040468">
    <property type="entry name" value="TRAF3IP1_N"/>
</dbReference>
<dbReference type="InterPro" id="IPR018799">
    <property type="entry name" value="TRAF3IP1"/>
</dbReference>
<name>A0A3P9HJX8_ORYLA</name>
<reference evidence="10" key="4">
    <citation type="submission" date="2025-09" db="UniProtKB">
        <authorList>
            <consortium name="Ensembl"/>
        </authorList>
    </citation>
    <scope>IDENTIFICATION</scope>
    <source>
        <strain evidence="10">HSOK</strain>
    </source>
</reference>
<dbReference type="Gene3D" id="1.10.418.50">
    <property type="entry name" value="Microtubule-binding protein MIP-T3"/>
    <property type="match status" value="1"/>
</dbReference>
<reference evidence="10 11" key="2">
    <citation type="submission" date="2017-04" db="EMBL/GenBank/DDBJ databases">
        <title>CpG methylation of centromeres and impact of large insertions on vertebrate speciation.</title>
        <authorList>
            <person name="Ichikawa K."/>
            <person name="Yoshimura J."/>
            <person name="Morishita S."/>
        </authorList>
    </citation>
    <scope>NUCLEOTIDE SEQUENCE</scope>
    <source>
        <strain evidence="10 11">HSOK</strain>
    </source>
</reference>
<keyword evidence="6" id="KW-0206">Cytoskeleton</keyword>
<keyword evidence="3" id="KW-0963">Cytoplasm</keyword>
<evidence type="ECO:0000256" key="1">
    <source>
        <dbReference type="ARBA" id="ARBA00004120"/>
    </source>
</evidence>
<sequence length="52" mass="6144">MNAAVVKKTQETLGKVIKKPPLMEKLLSKPPFRYLHDIFMEVRRNSWDFKIA</sequence>
<dbReference type="GO" id="GO:0030030">
    <property type="term" value="P:cell projection organization"/>
    <property type="evidence" value="ECO:0007669"/>
    <property type="project" value="UniProtKB-KW"/>
</dbReference>
<keyword evidence="7" id="KW-0966">Cell projection</keyword>
<evidence type="ECO:0000256" key="5">
    <source>
        <dbReference type="ARBA" id="ARBA00023054"/>
    </source>
</evidence>
<evidence type="ECO:0000313" key="10">
    <source>
        <dbReference type="Ensembl" id="ENSORLP00015007944.1"/>
    </source>
</evidence>
<evidence type="ECO:0000256" key="4">
    <source>
        <dbReference type="ARBA" id="ARBA00022794"/>
    </source>
</evidence>
<protein>
    <recommendedName>
        <fullName evidence="9">TRAF3-interacting protein 1 N-terminal domain-containing protein</fullName>
    </recommendedName>
</protein>
<evidence type="ECO:0000259" key="9">
    <source>
        <dbReference type="Pfam" id="PF10243"/>
    </source>
</evidence>
<dbReference type="AlphaFoldDB" id="A0A3P9HJX8"/>
<keyword evidence="4" id="KW-0970">Cilium biogenesis/degradation</keyword>
<proteinExistence type="inferred from homology"/>
<dbReference type="PANTHER" id="PTHR31363">
    <property type="entry name" value="TRAF3-INTERACTING PROTEIN 1"/>
    <property type="match status" value="1"/>
</dbReference>